<gene>
    <name evidence="2" type="ORF">BN9_075860</name>
</gene>
<sequence>MTGRKGKKTLLEAAESAGGAMERKRTKLNMKTDARESKLVMRPRTGSDSALDAPNPVRFGEGHVSAGESLAVIQGVSTAHERDDDVHARMLATLGDLQLRMGQMEVFKLAALRIRPHDGCD</sequence>
<name>A0A024FSZ3_9STRA</name>
<accession>A0A024FSZ3</accession>
<feature type="region of interest" description="Disordered" evidence="1">
    <location>
        <begin position="1"/>
        <end position="26"/>
    </location>
</feature>
<reference evidence="2 3" key="1">
    <citation type="submission" date="2012-05" db="EMBL/GenBank/DDBJ databases">
        <title>Recombination and specialization in a pathogen metapopulation.</title>
        <authorList>
            <person name="Gardiner A."/>
            <person name="Kemen E."/>
            <person name="Schultz-Larsen T."/>
            <person name="MacLean D."/>
            <person name="Van Oosterhout C."/>
            <person name="Jones J.D.G."/>
        </authorList>
    </citation>
    <scope>NUCLEOTIDE SEQUENCE [LARGE SCALE GENOMIC DNA]</scope>
    <source>
        <strain evidence="2 3">Ac Nc2</strain>
    </source>
</reference>
<protein>
    <submittedName>
        <fullName evidence="2">Uncharacterized protein</fullName>
    </submittedName>
</protein>
<keyword evidence="3" id="KW-1185">Reference proteome</keyword>
<evidence type="ECO:0000256" key="1">
    <source>
        <dbReference type="SAM" id="MobiDB-lite"/>
    </source>
</evidence>
<dbReference type="AlphaFoldDB" id="A0A024FSZ3"/>
<dbReference type="InParanoid" id="A0A024FSZ3"/>
<dbReference type="EMBL" id="CAIX01000135">
    <property type="protein sequence ID" value="CCI10190.1"/>
    <property type="molecule type" value="Genomic_DNA"/>
</dbReference>
<evidence type="ECO:0000313" key="3">
    <source>
        <dbReference type="Proteomes" id="UP000053237"/>
    </source>
</evidence>
<comment type="caution">
    <text evidence="2">The sequence shown here is derived from an EMBL/GenBank/DDBJ whole genome shotgun (WGS) entry which is preliminary data.</text>
</comment>
<proteinExistence type="predicted"/>
<evidence type="ECO:0000313" key="2">
    <source>
        <dbReference type="EMBL" id="CCI10190.1"/>
    </source>
</evidence>
<organism evidence="2 3">
    <name type="scientific">Albugo candida</name>
    <dbReference type="NCBI Taxonomy" id="65357"/>
    <lineage>
        <taxon>Eukaryota</taxon>
        <taxon>Sar</taxon>
        <taxon>Stramenopiles</taxon>
        <taxon>Oomycota</taxon>
        <taxon>Peronosporomycetes</taxon>
        <taxon>Albuginales</taxon>
        <taxon>Albuginaceae</taxon>
        <taxon>Albugo</taxon>
    </lineage>
</organism>
<dbReference type="Proteomes" id="UP000053237">
    <property type="component" value="Unassembled WGS sequence"/>
</dbReference>